<dbReference type="EMBL" id="LAZR01056661">
    <property type="protein sequence ID" value="KKK73710.1"/>
    <property type="molecule type" value="Genomic_DNA"/>
</dbReference>
<organism evidence="1">
    <name type="scientific">marine sediment metagenome</name>
    <dbReference type="NCBI Taxonomy" id="412755"/>
    <lineage>
        <taxon>unclassified sequences</taxon>
        <taxon>metagenomes</taxon>
        <taxon>ecological metagenomes</taxon>
    </lineage>
</organism>
<evidence type="ECO:0000313" key="1">
    <source>
        <dbReference type="EMBL" id="KKK73710.1"/>
    </source>
</evidence>
<dbReference type="AlphaFoldDB" id="A0A0F8YIZ2"/>
<comment type="caution">
    <text evidence="1">The sequence shown here is derived from an EMBL/GenBank/DDBJ whole genome shotgun (WGS) entry which is preliminary data.</text>
</comment>
<reference evidence="1" key="1">
    <citation type="journal article" date="2015" name="Nature">
        <title>Complex archaea that bridge the gap between prokaryotes and eukaryotes.</title>
        <authorList>
            <person name="Spang A."/>
            <person name="Saw J.H."/>
            <person name="Jorgensen S.L."/>
            <person name="Zaremba-Niedzwiedzka K."/>
            <person name="Martijn J."/>
            <person name="Lind A.E."/>
            <person name="van Eijk R."/>
            <person name="Schleper C."/>
            <person name="Guy L."/>
            <person name="Ettema T.J."/>
        </authorList>
    </citation>
    <scope>NUCLEOTIDE SEQUENCE</scope>
</reference>
<protein>
    <submittedName>
        <fullName evidence="1">Uncharacterized protein</fullName>
    </submittedName>
</protein>
<name>A0A0F8YIZ2_9ZZZZ</name>
<sequence>MANPITEDDVRRIAIDVYQGIVTIHTAQRKADIAKAVCIVSGAFAPVLKLMEPRDTMLWKGLDAVRQEIVMELNKIVEA</sequence>
<proteinExistence type="predicted"/>
<gene>
    <name evidence="1" type="ORF">LCGC14_2891110</name>
</gene>
<accession>A0A0F8YIZ2</accession>